<dbReference type="Proteomes" id="UP000523000">
    <property type="component" value="Unassembled WGS sequence"/>
</dbReference>
<dbReference type="AlphaFoldDB" id="A0A839QP85"/>
<dbReference type="InterPro" id="IPR046291">
    <property type="entry name" value="DUF6328"/>
</dbReference>
<evidence type="ECO:0000313" key="3">
    <source>
        <dbReference type="Proteomes" id="UP000523000"/>
    </source>
</evidence>
<keyword evidence="1" id="KW-0472">Membrane</keyword>
<sequence length="165" mass="18369">MSTGRNESIEERLDRNWADLMQELRVMQTGAQILTAFLITLPFQARFSELDAFQRDFYLALLVFSVLLSALILTPVAVHRYLFGQRVKVTTVHQGHRIVKLALLGVGLLISACVVFIVQFLLGWIWAAGIGVVVVGLVVFLLLLLPRIIKPMSSVAPQDDDKLGP</sequence>
<dbReference type="RefSeq" id="WP_183511005.1">
    <property type="nucleotide sequence ID" value="NZ_BAABGK010000080.1"/>
</dbReference>
<feature type="transmembrane region" description="Helical" evidence="1">
    <location>
        <begin position="124"/>
        <end position="145"/>
    </location>
</feature>
<keyword evidence="3" id="KW-1185">Reference proteome</keyword>
<dbReference type="EMBL" id="JACHVS010000001">
    <property type="protein sequence ID" value="MBB2995806.1"/>
    <property type="molecule type" value="Genomic_DNA"/>
</dbReference>
<accession>A0A839QP85</accession>
<evidence type="ECO:0000313" key="2">
    <source>
        <dbReference type="EMBL" id="MBB2995806.1"/>
    </source>
</evidence>
<evidence type="ECO:0000256" key="1">
    <source>
        <dbReference type="SAM" id="Phobius"/>
    </source>
</evidence>
<organism evidence="2 3">
    <name type="scientific">Paeniglutamicibacter cryotolerans</name>
    <dbReference type="NCBI Taxonomy" id="670079"/>
    <lineage>
        <taxon>Bacteria</taxon>
        <taxon>Bacillati</taxon>
        <taxon>Actinomycetota</taxon>
        <taxon>Actinomycetes</taxon>
        <taxon>Micrococcales</taxon>
        <taxon>Micrococcaceae</taxon>
        <taxon>Paeniglutamicibacter</taxon>
    </lineage>
</organism>
<reference evidence="2 3" key="1">
    <citation type="submission" date="2020-08" db="EMBL/GenBank/DDBJ databases">
        <title>Sequencing the genomes of 1000 actinobacteria strains.</title>
        <authorList>
            <person name="Klenk H.-P."/>
        </authorList>
    </citation>
    <scope>NUCLEOTIDE SEQUENCE [LARGE SCALE GENOMIC DNA]</scope>
    <source>
        <strain evidence="2 3">DSM 22826</strain>
    </source>
</reference>
<feature type="transmembrane region" description="Helical" evidence="1">
    <location>
        <begin position="24"/>
        <end position="45"/>
    </location>
</feature>
<dbReference type="Pfam" id="PF19853">
    <property type="entry name" value="DUF6328"/>
    <property type="match status" value="1"/>
</dbReference>
<feature type="transmembrane region" description="Helical" evidence="1">
    <location>
        <begin position="98"/>
        <end position="118"/>
    </location>
</feature>
<feature type="transmembrane region" description="Helical" evidence="1">
    <location>
        <begin position="57"/>
        <end position="78"/>
    </location>
</feature>
<keyword evidence="1" id="KW-1133">Transmembrane helix</keyword>
<protein>
    <submittedName>
        <fullName evidence="2">ABC-type multidrug transport system permease subunit</fullName>
    </submittedName>
</protein>
<keyword evidence="1" id="KW-0812">Transmembrane</keyword>
<name>A0A839QP85_9MICC</name>
<gene>
    <name evidence="2" type="ORF">E9229_001997</name>
</gene>
<comment type="caution">
    <text evidence="2">The sequence shown here is derived from an EMBL/GenBank/DDBJ whole genome shotgun (WGS) entry which is preliminary data.</text>
</comment>
<proteinExistence type="predicted"/>